<dbReference type="AlphaFoldDB" id="A0A1B9NBF0"/>
<dbReference type="RefSeq" id="WP_067026248.1">
    <property type="nucleotide sequence ID" value="NZ_CP038256.1"/>
</dbReference>
<keyword evidence="2" id="KW-1185">Reference proteome</keyword>
<gene>
    <name evidence="1" type="ORF">A7J15_06745</name>
</gene>
<organism evidence="1 2">
    <name type="scientific">Microbacterium sediminis</name>
    <dbReference type="NCBI Taxonomy" id="904291"/>
    <lineage>
        <taxon>Bacteria</taxon>
        <taxon>Bacillati</taxon>
        <taxon>Actinomycetota</taxon>
        <taxon>Actinomycetes</taxon>
        <taxon>Micrococcales</taxon>
        <taxon>Microbacteriaceae</taxon>
        <taxon>Microbacterium</taxon>
    </lineage>
</organism>
<accession>A0A1B9NBF0</accession>
<evidence type="ECO:0000313" key="2">
    <source>
        <dbReference type="Proteomes" id="UP000093355"/>
    </source>
</evidence>
<protein>
    <submittedName>
        <fullName evidence="1">Uncharacterized protein</fullName>
    </submittedName>
</protein>
<name>A0A1B9NBF0_9MICO</name>
<sequence length="302" mass="34684">MIAFITSLRHPDNAVDYGEVERLLQRSLRSVTSQTGGDFVVIVVGSRAPSFRLPPRVHFVQVDFPAPPEPTVREERWEVVIRDKGTKLAVGLLAARAFSPDFVMMFDADDFVHRGLSEWVARQPREANGWFVSQGWMYSGARGAAKPIRDLHRVCGTCYIVPWRMYEVPDGIGTDASQEELIAAFGERLRWLMGKHNGSDRWLADHGNPLEELPFDGAVYHVDTGENHSRKTLSEPLPMMPRAVAARFSIRHRHPWPVRWWRSSGPGAYPRFGEFLRHADSLRFPRRVFTSLRRRLREWTND</sequence>
<dbReference type="InterPro" id="IPR029044">
    <property type="entry name" value="Nucleotide-diphossugar_trans"/>
</dbReference>
<comment type="caution">
    <text evidence="1">The sequence shown here is derived from an EMBL/GenBank/DDBJ whole genome shotgun (WGS) entry which is preliminary data.</text>
</comment>
<dbReference type="SUPFAM" id="SSF53448">
    <property type="entry name" value="Nucleotide-diphospho-sugar transferases"/>
    <property type="match status" value="1"/>
</dbReference>
<proteinExistence type="predicted"/>
<dbReference type="EMBL" id="LXMD01000023">
    <property type="protein sequence ID" value="OCG73903.1"/>
    <property type="molecule type" value="Genomic_DNA"/>
</dbReference>
<evidence type="ECO:0000313" key="1">
    <source>
        <dbReference type="EMBL" id="OCG73903.1"/>
    </source>
</evidence>
<dbReference type="STRING" id="904291.A7J15_06745"/>
<dbReference type="OrthoDB" id="4614415at2"/>
<dbReference type="Proteomes" id="UP000093355">
    <property type="component" value="Unassembled WGS sequence"/>
</dbReference>
<dbReference type="CDD" id="cd00761">
    <property type="entry name" value="Glyco_tranf_GTA_type"/>
    <property type="match status" value="1"/>
</dbReference>
<reference evidence="1 2" key="1">
    <citation type="submission" date="2016-05" db="EMBL/GenBank/DDBJ databases">
        <authorList>
            <person name="Lavstsen T."/>
            <person name="Jespersen J.S."/>
        </authorList>
    </citation>
    <scope>NUCLEOTIDE SEQUENCE [LARGE SCALE GENOMIC DNA]</scope>
    <source>
        <strain evidence="1 2">YLB-01</strain>
    </source>
</reference>